<dbReference type="OrthoDB" id="4357234at2759"/>
<evidence type="ECO:0000256" key="2">
    <source>
        <dbReference type="SAM" id="SignalP"/>
    </source>
</evidence>
<dbReference type="AlphaFoldDB" id="A0A9W9PII9"/>
<protein>
    <submittedName>
        <fullName evidence="3">Uncharacterized protein</fullName>
    </submittedName>
</protein>
<dbReference type="GeneID" id="83199043"/>
<evidence type="ECO:0000313" key="4">
    <source>
        <dbReference type="Proteomes" id="UP001150941"/>
    </source>
</evidence>
<organism evidence="3 4">
    <name type="scientific">Penicillium chermesinum</name>
    <dbReference type="NCBI Taxonomy" id="63820"/>
    <lineage>
        <taxon>Eukaryota</taxon>
        <taxon>Fungi</taxon>
        <taxon>Dikarya</taxon>
        <taxon>Ascomycota</taxon>
        <taxon>Pezizomycotina</taxon>
        <taxon>Eurotiomycetes</taxon>
        <taxon>Eurotiomycetidae</taxon>
        <taxon>Eurotiales</taxon>
        <taxon>Aspergillaceae</taxon>
        <taxon>Penicillium</taxon>
    </lineage>
</organism>
<evidence type="ECO:0000256" key="1">
    <source>
        <dbReference type="SAM" id="Phobius"/>
    </source>
</evidence>
<evidence type="ECO:0000313" key="3">
    <source>
        <dbReference type="EMBL" id="KAJ5247460.1"/>
    </source>
</evidence>
<keyword evidence="1" id="KW-0472">Membrane</keyword>
<dbReference type="EMBL" id="JAPQKS010000002">
    <property type="protein sequence ID" value="KAJ5247460.1"/>
    <property type="molecule type" value="Genomic_DNA"/>
</dbReference>
<reference evidence="3" key="2">
    <citation type="journal article" date="2023" name="IMA Fungus">
        <title>Comparative genomic study of the Penicillium genus elucidates a diverse pangenome and 15 lateral gene transfer events.</title>
        <authorList>
            <person name="Petersen C."/>
            <person name="Sorensen T."/>
            <person name="Nielsen M.R."/>
            <person name="Sondergaard T.E."/>
            <person name="Sorensen J.L."/>
            <person name="Fitzpatrick D.A."/>
            <person name="Frisvad J.C."/>
            <person name="Nielsen K.L."/>
        </authorList>
    </citation>
    <scope>NUCLEOTIDE SEQUENCE</scope>
    <source>
        <strain evidence="3">IBT 19713</strain>
    </source>
</reference>
<accession>A0A9W9PII9</accession>
<gene>
    <name evidence="3" type="ORF">N7468_002443</name>
</gene>
<reference evidence="3" key="1">
    <citation type="submission" date="2022-11" db="EMBL/GenBank/DDBJ databases">
        <authorList>
            <person name="Petersen C."/>
        </authorList>
    </citation>
    <scope>NUCLEOTIDE SEQUENCE</scope>
    <source>
        <strain evidence="3">IBT 19713</strain>
    </source>
</reference>
<proteinExistence type="predicted"/>
<feature type="signal peptide" evidence="2">
    <location>
        <begin position="1"/>
        <end position="24"/>
    </location>
</feature>
<keyword evidence="2" id="KW-0732">Signal</keyword>
<sequence length="230" mass="26052">MQLFLTLKWILWVAFLDAARTIIAHPIPTLNWVNTNEFKDLESHGAWKVLRNQIKSSSELTKLEDRESQVRLTNDRGDELIKDESSGWLYKHGKTLDKAIVSVMVPAITTSAARLKTSREKHRTSYRNYKKPVFHETHSYDGTLGHSNSEMTGLDNLAWKSSLELSSDHHSPGTSYRSSFPFSKFALASSVPTITFSGAFATVMIGMNFAWIAVLIMCFFRVQKVSLQAH</sequence>
<feature type="transmembrane region" description="Helical" evidence="1">
    <location>
        <begin position="199"/>
        <end position="220"/>
    </location>
</feature>
<comment type="caution">
    <text evidence="3">The sequence shown here is derived from an EMBL/GenBank/DDBJ whole genome shotgun (WGS) entry which is preliminary data.</text>
</comment>
<keyword evidence="1" id="KW-0812">Transmembrane</keyword>
<feature type="chain" id="PRO_5040835059" evidence="2">
    <location>
        <begin position="25"/>
        <end position="230"/>
    </location>
</feature>
<keyword evidence="1" id="KW-1133">Transmembrane helix</keyword>
<keyword evidence="4" id="KW-1185">Reference proteome</keyword>
<dbReference type="Proteomes" id="UP001150941">
    <property type="component" value="Unassembled WGS sequence"/>
</dbReference>
<name>A0A9W9PII9_9EURO</name>
<dbReference type="RefSeq" id="XP_058334881.1">
    <property type="nucleotide sequence ID" value="XM_058471740.1"/>
</dbReference>